<feature type="compositionally biased region" description="Polar residues" evidence="1">
    <location>
        <begin position="1191"/>
        <end position="1200"/>
    </location>
</feature>
<feature type="compositionally biased region" description="Acidic residues" evidence="1">
    <location>
        <begin position="718"/>
        <end position="736"/>
    </location>
</feature>
<feature type="compositionally biased region" description="Basic and acidic residues" evidence="1">
    <location>
        <begin position="685"/>
        <end position="696"/>
    </location>
</feature>
<feature type="region of interest" description="Disordered" evidence="1">
    <location>
        <begin position="1"/>
        <end position="63"/>
    </location>
</feature>
<keyword evidence="3" id="KW-1185">Reference proteome</keyword>
<organism evidence="2 3">
    <name type="scientific">Collybiopsis luxurians FD-317 M1</name>
    <dbReference type="NCBI Taxonomy" id="944289"/>
    <lineage>
        <taxon>Eukaryota</taxon>
        <taxon>Fungi</taxon>
        <taxon>Dikarya</taxon>
        <taxon>Basidiomycota</taxon>
        <taxon>Agaricomycotina</taxon>
        <taxon>Agaricomycetes</taxon>
        <taxon>Agaricomycetidae</taxon>
        <taxon>Agaricales</taxon>
        <taxon>Marasmiineae</taxon>
        <taxon>Omphalotaceae</taxon>
        <taxon>Collybiopsis</taxon>
        <taxon>Collybiopsis luxurians</taxon>
    </lineage>
</organism>
<feature type="region of interest" description="Disordered" evidence="1">
    <location>
        <begin position="194"/>
        <end position="356"/>
    </location>
</feature>
<name>A0A0D0CUD8_9AGAR</name>
<accession>A0A0D0CUD8</accession>
<feature type="compositionally biased region" description="Basic and acidic residues" evidence="1">
    <location>
        <begin position="1606"/>
        <end position="1616"/>
    </location>
</feature>
<feature type="region of interest" description="Disordered" evidence="1">
    <location>
        <begin position="1006"/>
        <end position="1113"/>
    </location>
</feature>
<feature type="compositionally biased region" description="Polar residues" evidence="1">
    <location>
        <begin position="1749"/>
        <end position="1758"/>
    </location>
</feature>
<feature type="compositionally biased region" description="Basic and acidic residues" evidence="1">
    <location>
        <begin position="1792"/>
        <end position="1810"/>
    </location>
</feature>
<reference evidence="2 3" key="1">
    <citation type="submission" date="2014-04" db="EMBL/GenBank/DDBJ databases">
        <title>Evolutionary Origins and Diversification of the Mycorrhizal Mutualists.</title>
        <authorList>
            <consortium name="DOE Joint Genome Institute"/>
            <consortium name="Mycorrhizal Genomics Consortium"/>
            <person name="Kohler A."/>
            <person name="Kuo A."/>
            <person name="Nagy L.G."/>
            <person name="Floudas D."/>
            <person name="Copeland A."/>
            <person name="Barry K.W."/>
            <person name="Cichocki N."/>
            <person name="Veneault-Fourrey C."/>
            <person name="LaButti K."/>
            <person name="Lindquist E.A."/>
            <person name="Lipzen A."/>
            <person name="Lundell T."/>
            <person name="Morin E."/>
            <person name="Murat C."/>
            <person name="Riley R."/>
            <person name="Ohm R."/>
            <person name="Sun H."/>
            <person name="Tunlid A."/>
            <person name="Henrissat B."/>
            <person name="Grigoriev I.V."/>
            <person name="Hibbett D.S."/>
            <person name="Martin F."/>
        </authorList>
    </citation>
    <scope>NUCLEOTIDE SEQUENCE [LARGE SCALE GENOMIC DNA]</scope>
    <source>
        <strain evidence="2 3">FD-317 M1</strain>
    </source>
</reference>
<feature type="compositionally biased region" description="Low complexity" evidence="1">
    <location>
        <begin position="1276"/>
        <end position="1306"/>
    </location>
</feature>
<feature type="compositionally biased region" description="Polar residues" evidence="1">
    <location>
        <begin position="910"/>
        <end position="928"/>
    </location>
</feature>
<feature type="region of interest" description="Disordered" evidence="1">
    <location>
        <begin position="1247"/>
        <end position="1370"/>
    </location>
</feature>
<dbReference type="HOGENOM" id="CLU_234025_0_0_1"/>
<feature type="compositionally biased region" description="Polar residues" evidence="1">
    <location>
        <begin position="1012"/>
        <end position="1066"/>
    </location>
</feature>
<dbReference type="EMBL" id="KN834765">
    <property type="protein sequence ID" value="KIK63127.1"/>
    <property type="molecule type" value="Genomic_DNA"/>
</dbReference>
<feature type="compositionally biased region" description="Polar residues" evidence="1">
    <location>
        <begin position="15"/>
        <end position="32"/>
    </location>
</feature>
<feature type="compositionally biased region" description="Polar residues" evidence="1">
    <location>
        <begin position="1473"/>
        <end position="1483"/>
    </location>
</feature>
<proteinExistence type="predicted"/>
<feature type="region of interest" description="Disordered" evidence="1">
    <location>
        <begin position="483"/>
        <end position="518"/>
    </location>
</feature>
<feature type="region of interest" description="Disordered" evidence="1">
    <location>
        <begin position="1682"/>
        <end position="1763"/>
    </location>
</feature>
<evidence type="ECO:0000313" key="2">
    <source>
        <dbReference type="EMBL" id="KIK63127.1"/>
    </source>
</evidence>
<evidence type="ECO:0000313" key="3">
    <source>
        <dbReference type="Proteomes" id="UP000053593"/>
    </source>
</evidence>
<feature type="compositionally biased region" description="Low complexity" evidence="1">
    <location>
        <begin position="857"/>
        <end position="869"/>
    </location>
</feature>
<feature type="compositionally biased region" description="Polar residues" evidence="1">
    <location>
        <begin position="1507"/>
        <end position="1519"/>
    </location>
</feature>
<feature type="compositionally biased region" description="Low complexity" evidence="1">
    <location>
        <begin position="279"/>
        <end position="295"/>
    </location>
</feature>
<feature type="region of interest" description="Disordered" evidence="1">
    <location>
        <begin position="372"/>
        <end position="394"/>
    </location>
</feature>
<feature type="compositionally biased region" description="Basic and acidic residues" evidence="1">
    <location>
        <begin position="1686"/>
        <end position="1699"/>
    </location>
</feature>
<feature type="compositionally biased region" description="Basic and acidic residues" evidence="1">
    <location>
        <begin position="372"/>
        <end position="389"/>
    </location>
</feature>
<feature type="compositionally biased region" description="Polar residues" evidence="1">
    <location>
        <begin position="639"/>
        <end position="649"/>
    </location>
</feature>
<feature type="region of interest" description="Disordered" evidence="1">
    <location>
        <begin position="1792"/>
        <end position="1994"/>
    </location>
</feature>
<protein>
    <submittedName>
        <fullName evidence="2">Uncharacterized protein</fullName>
    </submittedName>
</protein>
<feature type="compositionally biased region" description="Basic and acidic residues" evidence="1">
    <location>
        <begin position="1841"/>
        <end position="1853"/>
    </location>
</feature>
<feature type="compositionally biased region" description="Polar residues" evidence="1">
    <location>
        <begin position="1876"/>
        <end position="1891"/>
    </location>
</feature>
<feature type="region of interest" description="Disordered" evidence="1">
    <location>
        <begin position="601"/>
        <end position="789"/>
    </location>
</feature>
<feature type="compositionally biased region" description="Polar residues" evidence="1">
    <location>
        <begin position="1828"/>
        <end position="1838"/>
    </location>
</feature>
<feature type="compositionally biased region" description="Basic and acidic residues" evidence="1">
    <location>
        <begin position="1636"/>
        <end position="1646"/>
    </location>
</feature>
<sequence>MSAEQVIGAVDDNGLTVTNGPENDNNENTALPESNVAFKPEEGGEMSSLNGEVEGNFSHDASDISAEAELQTDGQEVSENGIKENGTLLSAEAGMNGNNDSAERDENGVIEVSEVLPDDAETLPQGQTAIIASEDSFDNSTGRHPENFVEATQPVSVEEVEAVDDPSDSTPPETELSVTLGPTDTALEAQEMFITQDPGTKDTIEEPTADDASTEDRSLEVENVEESTGMSEAKDAVSASSEDFMAETPLDVSSGSQEELHVDAGDAQSQTNEKDGENEIASAEPPSISSEAVEAVPQKDVAADDSPLPDTSVVDQTTVAEERVDLPVAEDAAVIESGSAPDVVATDVSNGEPATIEDDFSVTAGETQLKEEHAADEFVSRSEEHEQHPGTDQAISADEALAFSEADGVTTEEQTLTRLGEEVAIGHDDISSADEMFVASEAPSLNTTSGEELPHVVDAENTINAPALVGTDEPVLAEEASLTAGNDEVSVDLSSPDELVASEAPNSNTTSGEELPPVIDAENIINAPAFVETDEPVPVEEAPLTVGNDEVSVDLTASNEFVASEVPSSESTSGEELLPVIDAENIINTPAFVEIDEPVPVEEVPLTAGDDEVSVDLTSPDESSEKLQVGVSIDESATLLENTSDTGASEPNEVPADRDTTVTEISDASSAFVDDSAEEFVEEVSPEHAAAEEVRQESGTANSHADIAAIKVESNEQSGDDEGDFSEPVETQDYEETASNTQSSIAGEAEEAKATSDPVVSVDFEAAEQTSSSDIEESSAHVSPIMAASELPKDDDVAFQTSAPVGHTLELQAVSASELKALTPSEEIEASEETEPKEKPSESLAEVASHPELSVGSSPSEENTITEESTNFDQPAARPADLSSELPEDVVTAQQPDSTLEGVDLVNHPEPSSNESEAGPQPSMTSESEGAEAPEVAGDAGTTAAEEISKLTVDAVEFERPKSPWTPSYSVINQGPSVVADEDIPEIKQLPPSDTPAVRVTTDEIAVIDANSGESTESQQLPQPSSPWVASYSVSVQGSPSASARNSPALTPSQLPENGEVVNQASAPHDQTKEPEAVATENEAELETSSASDDTAALRDEKVVPPEAADSSMVVEEAVNAELSQDPVYASSETMEDDVIAQQSDSTLETAKSVEQPELIMKEDELRTDPSLIGDPKEVEATHDPVGDASETVTEDSSSLTVDIDAKGEFKSLWSPSYSSASQSHSVGVEEGVPENVQLFSIAPSGGSLAPTVQITAEEPEVAHVNPPRESEESAESAQTSSSWVPSYSVSVQGSPSVSAHASPSPNVRELPDDTEAVAAPTESVQEEPESISADDKVEREALTASDETAVSDSEGAKGDLVESTVEPPVDSAISEDVIRAELAQPPEVLENVAYDSADDAVIAQEADQISETTEHIEHLTPDGSELQRFNNTQEVEVIVEPAGNVAAEKIQTEDASLLDVDVVEIERPRSPWTPSYSITSHGPGTGTEDFPENNRVSPSDAPAHAESQSPVVTVTTDGAETVDPVESENSEQPPRPSSPWVPSYSVSVQGSPSVSAPASPILAASKVPMDEDISAHKPSLELDAVPASIKTETEIDAPTTSDEAALPREEVKQEDSVESDLQADSQSEIPVDLENDSRSLDRPLETRASPPPYDSTENVIFAQNLDRSGPSTDEPLVNAEVNDQSVREHDNKKVKDVQDVPIENASFEASSVEPDKTADVDGATLETLSPSVAAEIERPKSPWGSYEVMTQSGSKTPVNEPDVTEDAAQYIPAQTSFISNEPTVLSSLREPVLEGKSETEESLSADKSKLTLGIEDTDLPERPKSPWSPSYSVTKQGSRIFDERKDGAEAAKLEQLAPRAETPVDAPAEIPASGAENTENTAGETFPATQDSEDQDTVGNTLSVNKDRKRLESTTSSLFFPGGWFSKAPAGRASLDNAQGEITSPKAMSPVEGPSSAGLQYLSSAPSPSSAEAEETNADVDDKTKKGKWCILM</sequence>
<feature type="region of interest" description="Disordered" evidence="1">
    <location>
        <begin position="1573"/>
        <end position="1657"/>
    </location>
</feature>
<feature type="region of interest" description="Disordered" evidence="1">
    <location>
        <begin position="1467"/>
        <end position="1559"/>
    </location>
</feature>
<feature type="compositionally biased region" description="Basic and acidic residues" evidence="1">
    <location>
        <begin position="1175"/>
        <end position="1186"/>
    </location>
</feature>
<gene>
    <name evidence="2" type="ORF">GYMLUDRAFT_57867</name>
</gene>
<feature type="region of interest" description="Disordered" evidence="1">
    <location>
        <begin position="816"/>
        <end position="948"/>
    </location>
</feature>
<feature type="region of interest" description="Disordered" evidence="1">
    <location>
        <begin position="1142"/>
        <end position="1200"/>
    </location>
</feature>
<dbReference type="OrthoDB" id="2804751at2759"/>
<dbReference type="Proteomes" id="UP000053593">
    <property type="component" value="Unassembled WGS sequence"/>
</dbReference>
<feature type="compositionally biased region" description="Acidic residues" evidence="1">
    <location>
        <begin position="675"/>
        <end position="684"/>
    </location>
</feature>
<evidence type="ECO:0000256" key="1">
    <source>
        <dbReference type="SAM" id="MobiDB-lite"/>
    </source>
</evidence>